<dbReference type="PANTHER" id="PTHR32309">
    <property type="entry name" value="TYROSINE-PROTEIN KINASE"/>
    <property type="match status" value="1"/>
</dbReference>
<evidence type="ECO:0000313" key="3">
    <source>
        <dbReference type="Proteomes" id="UP000261210"/>
    </source>
</evidence>
<evidence type="ECO:0000256" key="1">
    <source>
        <dbReference type="SAM" id="Phobius"/>
    </source>
</evidence>
<protein>
    <submittedName>
        <fullName evidence="2">Chain-length determining protein</fullName>
    </submittedName>
</protein>
<comment type="caution">
    <text evidence="2">The sequence shown here is derived from an EMBL/GenBank/DDBJ whole genome shotgun (WGS) entry which is preliminary data.</text>
</comment>
<accession>A0A3E4NG33</accession>
<keyword evidence="1" id="KW-1133">Transmembrane helix</keyword>
<dbReference type="PANTHER" id="PTHR32309:SF13">
    <property type="entry name" value="FERRIC ENTEROBACTIN TRANSPORT PROTEIN FEPE"/>
    <property type="match status" value="1"/>
</dbReference>
<reference evidence="2 3" key="1">
    <citation type="submission" date="2018-08" db="EMBL/GenBank/DDBJ databases">
        <title>A genome reference for cultivated species of the human gut microbiota.</title>
        <authorList>
            <person name="Zou Y."/>
            <person name="Xue W."/>
            <person name="Luo G."/>
        </authorList>
    </citation>
    <scope>NUCLEOTIDE SEQUENCE [LARGE SCALE GENOMIC DNA]</scope>
    <source>
        <strain evidence="2 3">TF10-34</strain>
    </source>
</reference>
<proteinExistence type="predicted"/>
<gene>
    <name evidence="2" type="ORF">DXD03_11765</name>
</gene>
<organism evidence="2 3">
    <name type="scientific">Bacteroides xylanisolvens</name>
    <dbReference type="NCBI Taxonomy" id="371601"/>
    <lineage>
        <taxon>Bacteria</taxon>
        <taxon>Pseudomonadati</taxon>
        <taxon>Bacteroidota</taxon>
        <taxon>Bacteroidia</taxon>
        <taxon>Bacteroidales</taxon>
        <taxon>Bacteroidaceae</taxon>
        <taxon>Bacteroides</taxon>
    </lineage>
</organism>
<keyword evidence="1" id="KW-0472">Membrane</keyword>
<evidence type="ECO:0000313" key="2">
    <source>
        <dbReference type="EMBL" id="RGK62455.1"/>
    </source>
</evidence>
<dbReference type="AlphaFoldDB" id="A0A3E4NG33"/>
<keyword evidence="1" id="KW-0812">Transmembrane</keyword>
<dbReference type="GO" id="GO:0005886">
    <property type="term" value="C:plasma membrane"/>
    <property type="evidence" value="ECO:0007669"/>
    <property type="project" value="TreeGrafter"/>
</dbReference>
<name>A0A3E4NG33_9BACE</name>
<dbReference type="EMBL" id="QSQU01000014">
    <property type="protein sequence ID" value="RGK62455.1"/>
    <property type="molecule type" value="Genomic_DNA"/>
</dbReference>
<dbReference type="Proteomes" id="UP000261210">
    <property type="component" value="Unassembled WGS sequence"/>
</dbReference>
<dbReference type="InterPro" id="IPR050445">
    <property type="entry name" value="Bact_polysacc_biosynth/exp"/>
</dbReference>
<feature type="transmembrane region" description="Helical" evidence="1">
    <location>
        <begin position="43"/>
        <end position="61"/>
    </location>
</feature>
<dbReference type="RefSeq" id="WP_117683981.1">
    <property type="nucleotide sequence ID" value="NZ_QSQU01000014.1"/>
</dbReference>
<dbReference type="GO" id="GO:0004713">
    <property type="term" value="F:protein tyrosine kinase activity"/>
    <property type="evidence" value="ECO:0007669"/>
    <property type="project" value="TreeGrafter"/>
</dbReference>
<sequence>MSTLMEQTSEKETKQLHNNHHDEEIEIDLMDLLRKVIGIRKKIYKAAGIGLVIGVIVAISIPKQYTVEVTLSPEMGNNKGGGLSGLAASFLGSGVTMGDGTDALNASLSADIVSSTPFLLELSNMKVPVSGSEEISLSSYLNEESSPWWGYVIGFPGMVIGGVKFLFTENEDEPISSDKASRGTIELSKKESQKIESLKRKIAASVDKKTSMTTVTVTLQSPKVAAVVADSVVKKLQEYIIDYRTSKSKEDCLYLEKLFKERQQEYYEAQRKYADYMDSHDNIILQSVRTEQERLQNDMSLAYQVYSQVAGQLQVARAKVQEEKPVFAIVEPAVVPLEPSGTSRKVYVLAFIFLSVCIVIFWNLFGKDFLNKFKEVCA</sequence>
<feature type="transmembrane region" description="Helical" evidence="1">
    <location>
        <begin position="346"/>
        <end position="365"/>
    </location>
</feature>